<protein>
    <submittedName>
        <fullName evidence="1">Uncharacterized protein</fullName>
    </submittedName>
</protein>
<dbReference type="HOGENOM" id="CLU_1346467_0_0_2"/>
<dbReference type="Proteomes" id="UP000005270">
    <property type="component" value="Chromosome"/>
</dbReference>
<dbReference type="GeneID" id="13013629"/>
<proteinExistence type="predicted"/>
<gene>
    <name evidence="1" type="ordered locus">TCELL_1305</name>
</gene>
<reference evidence="1 2" key="1">
    <citation type="journal article" date="2012" name="J. Bacteriol.">
        <title>Complete genome sequence of the hyperthermophilic cellulolytic Crenarchaeon 'Thermogladius cellulolyticus' 1633.</title>
        <authorList>
            <person name="Mardanov A.V."/>
            <person name="Kochetkova T.V."/>
            <person name="Beletsky A.V."/>
            <person name="Bonch-Osmolovskaya E.A."/>
            <person name="Ravin N.V."/>
            <person name="Skryabin K.G."/>
        </authorList>
    </citation>
    <scope>NUCLEOTIDE SEQUENCE [LARGE SCALE GENOMIC DNA]</scope>
    <source>
        <strain evidence="2">DSM 22663 / VKM B-2946 / 1633</strain>
    </source>
</reference>
<sequence>MSYTAVCEVGDGFECLNAEVAVENGVYRVKPKSVGPVVFKHSPTQRVICDGTSFNVGAWGGSLYTAWHPEGGHLDCISVEGRLIEIEEGVYIVTPTDTDLAETSIDGYLASVLKALARGRPIFLLKGGSKAGGRLDNAITVGQSVEEAILGKIRDMLSVVAGGASTCLFNAVEGRLINVEVIDRVVKGEIEAKCLGDEGVELR</sequence>
<name>I3TG40_THEC1</name>
<dbReference type="eggNOG" id="arCOG11763">
    <property type="taxonomic scope" value="Archaea"/>
</dbReference>
<keyword evidence="2" id="KW-1185">Reference proteome</keyword>
<evidence type="ECO:0000313" key="2">
    <source>
        <dbReference type="Proteomes" id="UP000005270"/>
    </source>
</evidence>
<dbReference type="InParanoid" id="I3TG40"/>
<organism evidence="1 2">
    <name type="scientific">Thermogladius calderae (strain DSM 22663 / VKM B-2946 / 1633)</name>
    <dbReference type="NCBI Taxonomy" id="1184251"/>
    <lineage>
        <taxon>Archaea</taxon>
        <taxon>Thermoproteota</taxon>
        <taxon>Thermoprotei</taxon>
        <taxon>Desulfurococcales</taxon>
        <taxon>Desulfurococcaceae</taxon>
        <taxon>Thermogladius</taxon>
    </lineage>
</organism>
<evidence type="ECO:0000313" key="1">
    <source>
        <dbReference type="EMBL" id="AFK51728.1"/>
    </source>
</evidence>
<dbReference type="KEGG" id="thg:TCELL_1305"/>
<dbReference type="EMBL" id="CP003531">
    <property type="protein sequence ID" value="AFK51728.1"/>
    <property type="molecule type" value="Genomic_DNA"/>
</dbReference>
<dbReference type="RefSeq" id="WP_014737978.1">
    <property type="nucleotide sequence ID" value="NC_017954.1"/>
</dbReference>
<accession>I3TG40</accession>
<dbReference type="AlphaFoldDB" id="I3TG40"/>
<dbReference type="STRING" id="1184251.TCELL_1305"/>